<reference evidence="2 3" key="1">
    <citation type="journal article" date="2021" name="Plant Biotechnol. J.">
        <title>Multi-omics assisted identification of the key and species-specific regulatory components of drought-tolerant mechanisms in Gossypium stocksii.</title>
        <authorList>
            <person name="Yu D."/>
            <person name="Ke L."/>
            <person name="Zhang D."/>
            <person name="Wu Y."/>
            <person name="Sun Y."/>
            <person name="Mei J."/>
            <person name="Sun J."/>
            <person name="Sun Y."/>
        </authorList>
    </citation>
    <scope>NUCLEOTIDE SEQUENCE [LARGE SCALE GENOMIC DNA]</scope>
    <source>
        <strain evidence="3">cv. E1</strain>
        <tissue evidence="2">Leaf</tissue>
    </source>
</reference>
<feature type="region of interest" description="Disordered" evidence="1">
    <location>
        <begin position="62"/>
        <end position="82"/>
    </location>
</feature>
<evidence type="ECO:0000313" key="3">
    <source>
        <dbReference type="Proteomes" id="UP000828251"/>
    </source>
</evidence>
<evidence type="ECO:0000313" key="2">
    <source>
        <dbReference type="EMBL" id="KAH1073317.1"/>
    </source>
</evidence>
<dbReference type="EMBL" id="JAIQCV010000008">
    <property type="protein sequence ID" value="KAH1073317.1"/>
    <property type="molecule type" value="Genomic_DNA"/>
</dbReference>
<dbReference type="AlphaFoldDB" id="A0A9D3V6S0"/>
<protein>
    <submittedName>
        <fullName evidence="2">Uncharacterized protein</fullName>
    </submittedName>
</protein>
<dbReference type="Proteomes" id="UP000828251">
    <property type="component" value="Unassembled WGS sequence"/>
</dbReference>
<dbReference type="OrthoDB" id="1736601at2759"/>
<organism evidence="2 3">
    <name type="scientific">Gossypium stocksii</name>
    <dbReference type="NCBI Taxonomy" id="47602"/>
    <lineage>
        <taxon>Eukaryota</taxon>
        <taxon>Viridiplantae</taxon>
        <taxon>Streptophyta</taxon>
        <taxon>Embryophyta</taxon>
        <taxon>Tracheophyta</taxon>
        <taxon>Spermatophyta</taxon>
        <taxon>Magnoliopsida</taxon>
        <taxon>eudicotyledons</taxon>
        <taxon>Gunneridae</taxon>
        <taxon>Pentapetalae</taxon>
        <taxon>rosids</taxon>
        <taxon>malvids</taxon>
        <taxon>Malvales</taxon>
        <taxon>Malvaceae</taxon>
        <taxon>Malvoideae</taxon>
        <taxon>Gossypium</taxon>
    </lineage>
</organism>
<gene>
    <name evidence="2" type="ORF">J1N35_025645</name>
</gene>
<accession>A0A9D3V6S0</accession>
<keyword evidence="3" id="KW-1185">Reference proteome</keyword>
<comment type="caution">
    <text evidence="2">The sequence shown here is derived from an EMBL/GenBank/DDBJ whole genome shotgun (WGS) entry which is preliminary data.</text>
</comment>
<sequence>MHDGTIKILLDVKHMPNLKRNLISLGILDSKSCKINIESNNIKVSRGAIVLMKGFGKTEQCVHGKHTRARRSAKEQGAVLRP</sequence>
<evidence type="ECO:0000256" key="1">
    <source>
        <dbReference type="SAM" id="MobiDB-lite"/>
    </source>
</evidence>
<proteinExistence type="predicted"/>
<name>A0A9D3V6S0_9ROSI</name>